<keyword evidence="1" id="KW-0408">Iron</keyword>
<accession>A0AAE0TBT0</accession>
<dbReference type="Gene3D" id="3.30.2070.10">
    <property type="entry name" value="Formate dehydrogenase/DMSO reductase"/>
    <property type="match status" value="1"/>
</dbReference>
<dbReference type="SUPFAM" id="SSF50692">
    <property type="entry name" value="ADC-like"/>
    <property type="match status" value="1"/>
</dbReference>
<organism evidence="7 8">
    <name type="scientific">Potamilus streckersoni</name>
    <dbReference type="NCBI Taxonomy" id="2493646"/>
    <lineage>
        <taxon>Eukaryota</taxon>
        <taxon>Metazoa</taxon>
        <taxon>Spiralia</taxon>
        <taxon>Lophotrochozoa</taxon>
        <taxon>Mollusca</taxon>
        <taxon>Bivalvia</taxon>
        <taxon>Autobranchia</taxon>
        <taxon>Heteroconchia</taxon>
        <taxon>Palaeoheterodonta</taxon>
        <taxon>Unionida</taxon>
        <taxon>Unionoidea</taxon>
        <taxon>Unionidae</taxon>
        <taxon>Ambleminae</taxon>
        <taxon>Lampsilini</taxon>
        <taxon>Potamilus</taxon>
    </lineage>
</organism>
<dbReference type="AlphaFoldDB" id="A0AAE0TBT0"/>
<dbReference type="InterPro" id="IPR006657">
    <property type="entry name" value="MoPterin_dinucl-bd_dom"/>
</dbReference>
<proteinExistence type="predicted"/>
<sequence length="534" mass="58069">MAVLPYRAVLDKSALPEGQKSAVREITGKYDLAAVSELTGVSESVLKELTETVAGSGQVLAVAGGNAVADLSAYNLQYAVMLYNYVAGNVNSLLTYGHENFKHRTDIRKIQALFDDAEAGNVGVLITNNVNPAYVFAGRAAAFDKIGFSAAISVSSDETTEKSALVLPSLHFIESWGDDRSRKGIFALQQPAMAPVPGYDAKQTAFRPARTDAEECAPTYKEYLKARWLKTAAENKQPADEAFWLTALQNGGMFLPSAPVNVNLSGDFSGKAAKDESPANPEGLKLSIANSVFHNASGQTGDKLWLLEIPHPMTQIVWDSWAEINADKAIELGINHGDEVEVSTAYGKAVLGAYVYHGVSKNAVVIPAGMGRKVLFPNYSQRRNMFLPFTSDNSKQLKYLKVGENAAELTGFNLNSTGTDLVLSGIDVQIKKTGKKAGFVSLDGQYRDDKEALIADSKANYGDRGQKDREIVRSATPEEVSTGNFEGGGHHLKPRNYTVDSRNQRDFYKPVPETVKESIFFKQPNDNPTYYDPV</sequence>
<comment type="caution">
    <text evidence="7">The sequence shown here is derived from an EMBL/GenBank/DDBJ whole genome shotgun (WGS) entry which is preliminary data.</text>
</comment>
<reference evidence="7" key="3">
    <citation type="submission" date="2023-05" db="EMBL/GenBank/DDBJ databases">
        <authorList>
            <person name="Smith C.H."/>
        </authorList>
    </citation>
    <scope>NUCLEOTIDE SEQUENCE</scope>
    <source>
        <strain evidence="7">CHS0354</strain>
        <tissue evidence="7">Mantle</tissue>
    </source>
</reference>
<feature type="region of interest" description="Disordered" evidence="5">
    <location>
        <begin position="479"/>
        <end position="503"/>
    </location>
</feature>
<dbReference type="SUPFAM" id="SSF53706">
    <property type="entry name" value="Formate dehydrogenase/DMSO reductase, domains 1-3"/>
    <property type="match status" value="1"/>
</dbReference>
<dbReference type="Gene3D" id="3.40.228.10">
    <property type="entry name" value="Dimethylsulfoxide Reductase, domain 2"/>
    <property type="match status" value="1"/>
</dbReference>
<dbReference type="EMBL" id="JAEAOA010001141">
    <property type="protein sequence ID" value="KAK3606863.1"/>
    <property type="molecule type" value="Genomic_DNA"/>
</dbReference>
<dbReference type="GO" id="GO:0016491">
    <property type="term" value="F:oxidoreductase activity"/>
    <property type="evidence" value="ECO:0007669"/>
    <property type="project" value="UniProtKB-KW"/>
</dbReference>
<evidence type="ECO:0000256" key="3">
    <source>
        <dbReference type="ARBA" id="ARBA00022729"/>
    </source>
</evidence>
<evidence type="ECO:0000259" key="6">
    <source>
        <dbReference type="Pfam" id="PF01568"/>
    </source>
</evidence>
<dbReference type="GO" id="GO:0043546">
    <property type="term" value="F:molybdopterin cofactor binding"/>
    <property type="evidence" value="ECO:0007669"/>
    <property type="project" value="InterPro"/>
</dbReference>
<dbReference type="InterPro" id="IPR009010">
    <property type="entry name" value="Asp_de-COase-like_dom_sf"/>
</dbReference>
<keyword evidence="2" id="KW-0500">Molybdenum</keyword>
<evidence type="ECO:0000313" key="7">
    <source>
        <dbReference type="EMBL" id="KAK3606863.1"/>
    </source>
</evidence>
<dbReference type="InterPro" id="IPR050612">
    <property type="entry name" value="Prok_Mopterin_Oxidored"/>
</dbReference>
<dbReference type="Proteomes" id="UP001195483">
    <property type="component" value="Unassembled WGS sequence"/>
</dbReference>
<name>A0AAE0TBT0_9BIVA</name>
<reference evidence="7" key="1">
    <citation type="journal article" date="2021" name="Genome Biol. Evol.">
        <title>A High-Quality Reference Genome for a Parasitic Bivalve with Doubly Uniparental Inheritance (Bivalvia: Unionida).</title>
        <authorList>
            <person name="Smith C.H."/>
        </authorList>
    </citation>
    <scope>NUCLEOTIDE SEQUENCE</scope>
    <source>
        <strain evidence="7">CHS0354</strain>
    </source>
</reference>
<keyword evidence="1" id="KW-0004">4Fe-4S</keyword>
<feature type="domain" description="Molybdopterin dinucleotide-binding" evidence="6">
    <location>
        <begin position="321"/>
        <end position="386"/>
    </location>
</feature>
<evidence type="ECO:0000256" key="1">
    <source>
        <dbReference type="ARBA" id="ARBA00022485"/>
    </source>
</evidence>
<keyword evidence="8" id="KW-1185">Reference proteome</keyword>
<evidence type="ECO:0000313" key="8">
    <source>
        <dbReference type="Proteomes" id="UP001195483"/>
    </source>
</evidence>
<reference evidence="7" key="2">
    <citation type="journal article" date="2021" name="Genome Biol. Evol.">
        <title>Developing a high-quality reference genome for a parasitic bivalve with doubly uniparental inheritance (Bivalvia: Unionida).</title>
        <authorList>
            <person name="Smith C.H."/>
        </authorList>
    </citation>
    <scope>NUCLEOTIDE SEQUENCE</scope>
    <source>
        <strain evidence="7">CHS0354</strain>
        <tissue evidence="7">Mantle</tissue>
    </source>
</reference>
<evidence type="ECO:0000256" key="4">
    <source>
        <dbReference type="ARBA" id="ARBA00023002"/>
    </source>
</evidence>
<dbReference type="PANTHER" id="PTHR43742">
    <property type="entry name" value="TRIMETHYLAMINE-N-OXIDE REDUCTASE"/>
    <property type="match status" value="1"/>
</dbReference>
<protein>
    <recommendedName>
        <fullName evidence="6">Molybdopterin dinucleotide-binding domain-containing protein</fullName>
    </recommendedName>
</protein>
<gene>
    <name evidence="7" type="ORF">CHS0354_018457</name>
</gene>
<dbReference type="GO" id="GO:0051539">
    <property type="term" value="F:4 iron, 4 sulfur cluster binding"/>
    <property type="evidence" value="ECO:0007669"/>
    <property type="project" value="UniProtKB-KW"/>
</dbReference>
<dbReference type="Gene3D" id="2.40.40.20">
    <property type="match status" value="1"/>
</dbReference>
<keyword evidence="1" id="KW-0411">Iron-sulfur</keyword>
<dbReference type="Pfam" id="PF01568">
    <property type="entry name" value="Molydop_binding"/>
    <property type="match status" value="1"/>
</dbReference>
<dbReference type="PANTHER" id="PTHR43742:SF9">
    <property type="entry name" value="TETRATHIONATE REDUCTASE SUBUNIT A"/>
    <property type="match status" value="1"/>
</dbReference>
<keyword evidence="1" id="KW-0479">Metal-binding</keyword>
<evidence type="ECO:0000256" key="5">
    <source>
        <dbReference type="SAM" id="MobiDB-lite"/>
    </source>
</evidence>
<keyword evidence="4" id="KW-0560">Oxidoreductase</keyword>
<evidence type="ECO:0000256" key="2">
    <source>
        <dbReference type="ARBA" id="ARBA00022505"/>
    </source>
</evidence>
<keyword evidence="3" id="KW-0732">Signal</keyword>
<dbReference type="Gene3D" id="3.40.50.740">
    <property type="match status" value="1"/>
</dbReference>